<feature type="compositionally biased region" description="Polar residues" evidence="1">
    <location>
        <begin position="245"/>
        <end position="259"/>
    </location>
</feature>
<feature type="region of interest" description="Disordered" evidence="1">
    <location>
        <begin position="1641"/>
        <end position="1696"/>
    </location>
</feature>
<evidence type="ECO:0000256" key="1">
    <source>
        <dbReference type="SAM" id="MobiDB-lite"/>
    </source>
</evidence>
<feature type="compositionally biased region" description="Low complexity" evidence="1">
    <location>
        <begin position="358"/>
        <end position="368"/>
    </location>
</feature>
<feature type="compositionally biased region" description="Basic and acidic residues" evidence="1">
    <location>
        <begin position="1250"/>
        <end position="1272"/>
    </location>
</feature>
<feature type="region of interest" description="Disordered" evidence="1">
    <location>
        <begin position="1726"/>
        <end position="1791"/>
    </location>
</feature>
<evidence type="ECO:0000313" key="2">
    <source>
        <dbReference type="EMBL" id="CUC09922.1"/>
    </source>
</evidence>
<proteinExistence type="predicted"/>
<protein>
    <submittedName>
        <fullName evidence="2">Uncharacterized protein</fullName>
    </submittedName>
</protein>
<feature type="compositionally biased region" description="Low complexity" evidence="1">
    <location>
        <begin position="1751"/>
        <end position="1772"/>
    </location>
</feature>
<feature type="compositionally biased region" description="Polar residues" evidence="1">
    <location>
        <begin position="1727"/>
        <end position="1736"/>
    </location>
</feature>
<feature type="region of interest" description="Disordered" evidence="1">
    <location>
        <begin position="1551"/>
        <end position="1610"/>
    </location>
</feature>
<feature type="region of interest" description="Disordered" evidence="1">
    <location>
        <begin position="437"/>
        <end position="496"/>
    </location>
</feature>
<feature type="compositionally biased region" description="Basic and acidic residues" evidence="1">
    <location>
        <begin position="1418"/>
        <end position="1433"/>
    </location>
</feature>
<feature type="region of interest" description="Disordered" evidence="1">
    <location>
        <begin position="1210"/>
        <end position="1396"/>
    </location>
</feature>
<feature type="compositionally biased region" description="Basic and acidic residues" evidence="1">
    <location>
        <begin position="1564"/>
        <end position="1573"/>
    </location>
</feature>
<sequence length="1992" mass="213927">MNLQTDAFLWLKGAGVLKETNPQPSRTHPGQVLLSAHANHGFETGQKVGEMLNLILRERGLQLPGESFQNFQKLSSPSSKAQNWNAISDLLRQHLRVELDEQAIPHILNGQSPGVVSQLVNELYDMQKEWKTEQSQNGSKSFPRPRKRMEGYRRKLALLKKSGFAQKTSSPPNITAFTPHSVTNRHHFCASRCASHEPPSGSGRSSPLRGILKTLRDPPGDPPSTPPTQKAHVAPSSLLHPPDIPTTSMTSSPYKSLNFNHQSHAPPAVSAAVASAAAAAASAAAATVSSFHSQHHLQRGTSFSPHEREDNFAPPDVSAHMHPSVYAPQLTTPRHPRPTNTPSQCHCGGGGDSPPFPRVAASSKSVAASRERVGVSGLAEPLRRGSSSSFEEPSAGLGGLAVASSAGAYALYGSSAFRSNAAAPLASAGASAPLPLPAASQLPSSPTRSFHTIPQTSRGPSSFPLQSQTSTHASRGRHSLPPIERQGTMQQSDAATAASLVPFSSLAPESPNLRFGSAKMSFNSRAVPDNPTSNASQAPPIRSALLPARLPAPPVASGWGASSDGRTSRAMQTDENFFVHGGSSQEKSSKVVTSKNSEVQQEEGGLLPAEDGVEVLTSEVDPVTSKARSTEAFLVLTLASSLQLGEADAEGWLRGNGRELGEAFESSGGNWAVCGNRGVDLREWLAALSGSFQQLCELIVEDPSTLFGALCIVEQGLRSSDPECARSTVRLLALMSSTLARAGLRENLTVWFREAAHVRRLFDMMRAAQEAGAGAIAAAGDPDPGVGTTTTETLKTLSAGASAATTVVNCCGQSLLQLVADDLKVLFAEARDFLVAVHAFCKCLLTGGSKEEGTFNAMWLQGAGEYLLEYACLQAQNGQSMERRLAASFLAVDLCAVFAHLMAESGESLMNRLMQATRKCAMDANRASQLLLFPALFNLLDELCARHSPLTPIVYRSLIFAIVETGVNGDGNEEAVGESKDAAALRKEEEAQADQFLPPPPDLTGIDCVRDLLLSSMLGFVENTPGVPIAPLLEPLSAQIRSQIRETGGASRGGEKAITLRNFELLIVIAKHPRYAEDSEMAEWVQRFVKVALTILVQQTNAEGPRYSLAVETLGKLLLTVQQKNINLAAVVRALVLDMCKAVFEEHGSLLVSLQPIAQLFPEEVEGIRLECEAVRRWEQRRQAEEEEMLAARQREFELSVQNREVLEEAGVEGANRAPPLSARLPPPTASERDSIRMDVSLSLDGSQEAGEKVHAGENEKDSSSGTEEGKIKTAQKTLSRKISKKEGSKSGGRTSRAKSKGPTRTVTTRRTKEQRQNAEKDREEEGNRIGWEEPEETGTERHSMPPSSRALSPPRSVAAFSSRSAVVSSLRQADQAGSKAPGEAEERKQNGEDREATIEEVLRDAVGVVSASQPQHQEGDSNKKEQQEDERDRRLVMENLWRGLDIHLSPHADPASLTDFGPSDSERFFLDLRRDEERGAWLLGSPHLDSSLTVVTNLHPCWPSDAAAPCLYPLVEGTEEEAEVNVLLSHFSGTLALLFSFLQESSGDSTGSSSVSVMGSSEQKQREQETKKGGRNVRGSKASKDKGGKSPKKASTIKSAENRHGTSGSFDKLSVLLSALSVIPSRATERQVGILLDRILQGPSDGTGRSKDAHHMPSRSRETPPSPPRSPRAPHQAPRRGSRGGLPGGPSAFHPEEATRYVCAGVPVPRPKTNRAKQLQALLQHVASSSASSTAIPRKEGEGGGEGESARLLHSSLLASSSRPVPSSLNLQKVGVDTQEGRDRDAPSEASRLGGAFSLALADRLGFDEKQLALRFISKTLGAVNAMIETEGLVPAKMPEGFGIRNFYKQETRKCVPPSLPVTGSFRLCAEIVNELLERVLGMEVLDTHNVIGVIPRAVVLEDECLCQEEFFETLEGEAMVREAELSMGATARSFRHGHPPFAAVPATLPVMSPPKAGQILETFREDRGKRAALQTVKGLELKSDTGRGKH</sequence>
<name>A0A0K6S8D1_9ALVE</name>
<feature type="compositionally biased region" description="Polar residues" evidence="1">
    <location>
        <begin position="447"/>
        <end position="473"/>
    </location>
</feature>
<dbReference type="VEuPathDB" id="CryptoDB:Cvel_5958"/>
<feature type="region of interest" description="Disordered" evidence="1">
    <location>
        <begin position="1411"/>
        <end position="1433"/>
    </location>
</feature>
<dbReference type="EMBL" id="CDMZ01002050">
    <property type="protein sequence ID" value="CUC09922.1"/>
    <property type="molecule type" value="Genomic_DNA"/>
</dbReference>
<feature type="compositionally biased region" description="Low complexity" evidence="1">
    <location>
        <begin position="437"/>
        <end position="446"/>
    </location>
</feature>
<feature type="compositionally biased region" description="Basic and acidic residues" evidence="1">
    <location>
        <begin position="1311"/>
        <end position="1332"/>
    </location>
</feature>
<feature type="compositionally biased region" description="Basic and acidic residues" evidence="1">
    <location>
        <begin position="1383"/>
        <end position="1396"/>
    </location>
</feature>
<feature type="region of interest" description="Disordered" evidence="1">
    <location>
        <begin position="192"/>
        <end position="259"/>
    </location>
</feature>
<accession>A0A0K6S8D1</accession>
<feature type="compositionally biased region" description="Low complexity" evidence="1">
    <location>
        <begin position="1551"/>
        <end position="1562"/>
    </location>
</feature>
<gene>
    <name evidence="2" type="ORF">Cvel_5958.t2.CR1</name>
</gene>
<reference evidence="2" key="1">
    <citation type="submission" date="2014-11" db="EMBL/GenBank/DDBJ databases">
        <title>Molecular phylogeny of cliff fern family Woodsiaceae with morphological implications.</title>
        <authorList>
            <person name="Shao Y.-Z."/>
            <person name="Wei R."/>
            <person name="Zhang X.-C."/>
        </authorList>
    </citation>
    <scope>NUCLEOTIDE SEQUENCE</scope>
</reference>
<feature type="compositionally biased region" description="Basic and acidic residues" evidence="1">
    <location>
        <begin position="1649"/>
        <end position="1663"/>
    </location>
</feature>
<feature type="compositionally biased region" description="Low complexity" evidence="1">
    <location>
        <begin position="1346"/>
        <end position="1370"/>
    </location>
</feature>
<feature type="region of interest" description="Disordered" evidence="1">
    <location>
        <begin position="130"/>
        <end position="149"/>
    </location>
</feature>
<feature type="region of interest" description="Disordered" evidence="1">
    <location>
        <begin position="292"/>
        <end position="397"/>
    </location>
</feature>
<organism evidence="2">
    <name type="scientific">Chromera velia CCMP2878</name>
    <dbReference type="NCBI Taxonomy" id="1169474"/>
    <lineage>
        <taxon>Eukaryota</taxon>
        <taxon>Sar</taxon>
        <taxon>Alveolata</taxon>
        <taxon>Colpodellida</taxon>
        <taxon>Chromeraceae</taxon>
        <taxon>Chromera</taxon>
    </lineage>
</organism>
<feature type="compositionally biased region" description="Low complexity" evidence="1">
    <location>
        <begin position="198"/>
        <end position="210"/>
    </location>
</feature>